<protein>
    <submittedName>
        <fullName evidence="2">Uncharacterized protein</fullName>
    </submittedName>
</protein>
<feature type="region of interest" description="Disordered" evidence="1">
    <location>
        <begin position="30"/>
        <end position="59"/>
    </location>
</feature>
<dbReference type="EMBL" id="JBJQND010000005">
    <property type="protein sequence ID" value="KAL3876906.1"/>
    <property type="molecule type" value="Genomic_DNA"/>
</dbReference>
<evidence type="ECO:0000256" key="1">
    <source>
        <dbReference type="SAM" id="MobiDB-lite"/>
    </source>
</evidence>
<evidence type="ECO:0000313" key="2">
    <source>
        <dbReference type="EMBL" id="KAL3876906.1"/>
    </source>
</evidence>
<accession>A0ABD3WSF2</accession>
<dbReference type="Proteomes" id="UP001634394">
    <property type="component" value="Unassembled WGS sequence"/>
</dbReference>
<organism evidence="2 3">
    <name type="scientific">Sinanodonta woodiana</name>
    <name type="common">Chinese pond mussel</name>
    <name type="synonym">Anodonta woodiana</name>
    <dbReference type="NCBI Taxonomy" id="1069815"/>
    <lineage>
        <taxon>Eukaryota</taxon>
        <taxon>Metazoa</taxon>
        <taxon>Spiralia</taxon>
        <taxon>Lophotrochozoa</taxon>
        <taxon>Mollusca</taxon>
        <taxon>Bivalvia</taxon>
        <taxon>Autobranchia</taxon>
        <taxon>Heteroconchia</taxon>
        <taxon>Palaeoheterodonta</taxon>
        <taxon>Unionida</taxon>
        <taxon>Unionoidea</taxon>
        <taxon>Unionidae</taxon>
        <taxon>Unioninae</taxon>
        <taxon>Sinanodonta</taxon>
    </lineage>
</organism>
<feature type="compositionally biased region" description="Basic and acidic residues" evidence="1">
    <location>
        <begin position="44"/>
        <end position="59"/>
    </location>
</feature>
<gene>
    <name evidence="2" type="ORF">ACJMK2_034687</name>
</gene>
<sequence length="103" mass="12038">MGKIKQNQKMAITYDNVAWSFLSQRMPQEVKAPSRPYSLHPRNGKIDHKKPPTKQPKMDKPATLFVIRLACNCLAMTKYRFHEIAISKYNDDKPKQYTMNPSR</sequence>
<reference evidence="2 3" key="1">
    <citation type="submission" date="2024-11" db="EMBL/GenBank/DDBJ databases">
        <title>Chromosome-level genome assembly of the freshwater bivalve Anodonta woodiana.</title>
        <authorList>
            <person name="Chen X."/>
        </authorList>
    </citation>
    <scope>NUCLEOTIDE SEQUENCE [LARGE SCALE GENOMIC DNA]</scope>
    <source>
        <strain evidence="2">MN2024</strain>
        <tissue evidence="2">Gills</tissue>
    </source>
</reference>
<comment type="caution">
    <text evidence="2">The sequence shown here is derived from an EMBL/GenBank/DDBJ whole genome shotgun (WGS) entry which is preliminary data.</text>
</comment>
<evidence type="ECO:0000313" key="3">
    <source>
        <dbReference type="Proteomes" id="UP001634394"/>
    </source>
</evidence>
<name>A0ABD3WSF2_SINWO</name>
<keyword evidence="3" id="KW-1185">Reference proteome</keyword>
<dbReference type="AlphaFoldDB" id="A0ABD3WSF2"/>
<proteinExistence type="predicted"/>